<accession>A0A3N2Q4D5</accession>
<evidence type="ECO:0008006" key="4">
    <source>
        <dbReference type="Google" id="ProtNLM"/>
    </source>
</evidence>
<dbReference type="OrthoDB" id="48036at2759"/>
<dbReference type="PANTHER" id="PTHR28532:SF1">
    <property type="entry name" value="ORAL CANCER OVEREXPRESSED 1"/>
    <property type="match status" value="1"/>
</dbReference>
<dbReference type="PANTHER" id="PTHR28532">
    <property type="entry name" value="GEO13458P1"/>
    <property type="match status" value="1"/>
</dbReference>
<evidence type="ECO:0000313" key="3">
    <source>
        <dbReference type="Proteomes" id="UP000272025"/>
    </source>
</evidence>
<protein>
    <recommendedName>
        <fullName evidence="4">Essential protein Yae1 N-terminal domain-containing protein</fullName>
    </recommendedName>
</protein>
<dbReference type="EMBL" id="ML119052">
    <property type="protein sequence ID" value="ROT41518.1"/>
    <property type="molecule type" value="Genomic_DNA"/>
</dbReference>
<dbReference type="RefSeq" id="XP_028469324.1">
    <property type="nucleotide sequence ID" value="XM_028611416.1"/>
</dbReference>
<dbReference type="InterPro" id="IPR052436">
    <property type="entry name" value="LTO1_adapter"/>
</dbReference>
<dbReference type="AlphaFoldDB" id="A0A3N2Q4D5"/>
<gene>
    <name evidence="2" type="ORF">SODALDRAFT_331259</name>
</gene>
<sequence length="182" mass="19800">MPSSVSDPFEDIFNLEDRFYNEGYEQGSRDGILAGRIEGRSVGISKGFDKFLEGGRVYGKSLVWANRIHLSSSSPSRLSTSATTTDGLSSQQSRVAEESSRKCSLPPLPTNNARLQKNIVALHALVEPDTLSTENSDEAVNDFDDRIKKAQGRVKVIERVVGEQPLEAATTGPGTTEANTRI</sequence>
<proteinExistence type="predicted"/>
<dbReference type="STRING" id="1314773.A0A3N2Q4D5"/>
<feature type="region of interest" description="Disordered" evidence="1">
    <location>
        <begin position="73"/>
        <end position="110"/>
    </location>
</feature>
<evidence type="ECO:0000313" key="2">
    <source>
        <dbReference type="EMBL" id="ROT41518.1"/>
    </source>
</evidence>
<feature type="compositionally biased region" description="Low complexity" evidence="1">
    <location>
        <begin position="73"/>
        <end position="85"/>
    </location>
</feature>
<name>A0A3N2Q4D5_SODAK</name>
<reference evidence="2 3" key="1">
    <citation type="journal article" date="2018" name="Mol. Ecol.">
        <title>The obligate alkalophilic soda-lake fungus Sodiomyces alkalinus has shifted to a protein diet.</title>
        <authorList>
            <person name="Grum-Grzhimaylo A.A."/>
            <person name="Falkoski D.L."/>
            <person name="van den Heuvel J."/>
            <person name="Valero-Jimenez C.A."/>
            <person name="Min B."/>
            <person name="Choi I.G."/>
            <person name="Lipzen A."/>
            <person name="Daum C.G."/>
            <person name="Aanen D.K."/>
            <person name="Tsang A."/>
            <person name="Henrissat B."/>
            <person name="Bilanenko E.N."/>
            <person name="de Vries R.P."/>
            <person name="van Kan J.A.L."/>
            <person name="Grigoriev I.V."/>
            <person name="Debets A.J.M."/>
        </authorList>
    </citation>
    <scope>NUCLEOTIDE SEQUENCE [LARGE SCALE GENOMIC DNA]</scope>
    <source>
        <strain evidence="2 3">F11</strain>
    </source>
</reference>
<organism evidence="2 3">
    <name type="scientific">Sodiomyces alkalinus (strain CBS 110278 / VKM F-3762 / F11)</name>
    <name type="common">Alkaliphilic filamentous fungus</name>
    <dbReference type="NCBI Taxonomy" id="1314773"/>
    <lineage>
        <taxon>Eukaryota</taxon>
        <taxon>Fungi</taxon>
        <taxon>Dikarya</taxon>
        <taxon>Ascomycota</taxon>
        <taxon>Pezizomycotina</taxon>
        <taxon>Sordariomycetes</taxon>
        <taxon>Hypocreomycetidae</taxon>
        <taxon>Glomerellales</taxon>
        <taxon>Plectosphaerellaceae</taxon>
        <taxon>Sodiomyces</taxon>
    </lineage>
</organism>
<dbReference type="GeneID" id="39579894"/>
<keyword evidence="3" id="KW-1185">Reference proteome</keyword>
<evidence type="ECO:0000256" key="1">
    <source>
        <dbReference type="SAM" id="MobiDB-lite"/>
    </source>
</evidence>
<dbReference type="Proteomes" id="UP000272025">
    <property type="component" value="Unassembled WGS sequence"/>
</dbReference>